<dbReference type="GO" id="GO:0010181">
    <property type="term" value="F:FMN binding"/>
    <property type="evidence" value="ECO:0007669"/>
    <property type="project" value="InterPro"/>
</dbReference>
<keyword evidence="9" id="KW-0288">FMN</keyword>
<evidence type="ECO:0000313" key="16">
    <source>
        <dbReference type="Proteomes" id="UP000478052"/>
    </source>
</evidence>
<organism evidence="15 16">
    <name type="scientific">Aphis craccivora</name>
    <name type="common">Cowpea aphid</name>
    <dbReference type="NCBI Taxonomy" id="307492"/>
    <lineage>
        <taxon>Eukaryota</taxon>
        <taxon>Metazoa</taxon>
        <taxon>Ecdysozoa</taxon>
        <taxon>Arthropoda</taxon>
        <taxon>Hexapoda</taxon>
        <taxon>Insecta</taxon>
        <taxon>Pterygota</taxon>
        <taxon>Neoptera</taxon>
        <taxon>Paraneoptera</taxon>
        <taxon>Hemiptera</taxon>
        <taxon>Sternorrhyncha</taxon>
        <taxon>Aphidomorpha</taxon>
        <taxon>Aphidoidea</taxon>
        <taxon>Aphididae</taxon>
        <taxon>Aphidini</taxon>
        <taxon>Aphis</taxon>
        <taxon>Aphis</taxon>
    </lineage>
</organism>
<dbReference type="InterPro" id="IPR011576">
    <property type="entry name" value="Pyridox_Oxase_N"/>
</dbReference>
<feature type="domain" description="Pyridoxamine 5'-phosphate oxidase N-terminal" evidence="13">
    <location>
        <begin position="361"/>
        <end position="470"/>
    </location>
</feature>
<evidence type="ECO:0000256" key="6">
    <source>
        <dbReference type="ARBA" id="ARBA00011738"/>
    </source>
</evidence>
<dbReference type="InterPro" id="IPR000659">
    <property type="entry name" value="Pyridox_Oxase"/>
</dbReference>
<evidence type="ECO:0000256" key="11">
    <source>
        <dbReference type="ARBA" id="ARBA00023002"/>
    </source>
</evidence>
<evidence type="ECO:0000256" key="7">
    <source>
        <dbReference type="ARBA" id="ARBA00012801"/>
    </source>
</evidence>
<name>A0A6G0ZEW1_APHCR</name>
<sequence>MFAKSISSFFFARTLNTTVPKMMSTCIETLSAEGRRDFYNSFDTVLTDCDGVLWLLNNTIKGATEVMNGFKANDKKVFFVTNNSTKSHAQFLEKFHALGFKAQANEVVSTSFLAAKYLKANLDPSKQVYVIGSPAIACELDALNIRHFGVGEDYLKSSVPTFVENIKLEPDVGAVLVGFDEHISYPKLFRAASYLKDQNVLFVATNTDESFPVSGTNLVMPGTGSLVCSVKTCAGRDPFVVGKPSSYICNVLTETNKIDPSRTLMIGDRCNTDILLGKRCGFKTLLVLTGVNSLKDVEEWSKSDDPKLLELVPDYYAQSIDKLRVSYRDKDDVLLEDSLESKNPHELFSIWFKKASERGDVRQPNAACLATATKSGIPSARFVLLKAFGESGYTFYTNSESRKGREIEENPIAAMTIYWDPMDRSVRIEGAVEKISESESTEYFDTRPKSSQIGAHVSRQSTVIASRESLSKLNKKLEVEYADKQVPRPSYWNGYRIIPKTMEFWQGQSDRLHDRIVFERAEHAAEKQIASHAGEKGWVFYRLSP</sequence>
<gene>
    <name evidence="15" type="ORF">FWK35_00002781</name>
</gene>
<dbReference type="SUPFAM" id="SSF56784">
    <property type="entry name" value="HAD-like"/>
    <property type="match status" value="1"/>
</dbReference>
<dbReference type="NCBIfam" id="TIGR01460">
    <property type="entry name" value="HAD-SF-IIA"/>
    <property type="match status" value="1"/>
</dbReference>
<keyword evidence="11" id="KW-0560">Oxidoreductase</keyword>
<comment type="function">
    <text evidence="2">Catalyzes the oxidation of either pyridoxine 5'-phosphate (PNP) or pyridoxamine 5'-phosphate (PMP) into pyridoxal 5'-phosphate (PLP).</text>
</comment>
<dbReference type="PANTHER" id="PTHR19288">
    <property type="entry name" value="4-NITROPHENYLPHOSPHATASE-RELATED"/>
    <property type="match status" value="1"/>
</dbReference>
<evidence type="ECO:0000256" key="10">
    <source>
        <dbReference type="ARBA" id="ARBA00022801"/>
    </source>
</evidence>
<dbReference type="Pfam" id="PF10590">
    <property type="entry name" value="PNP_phzG_C"/>
    <property type="match status" value="1"/>
</dbReference>
<dbReference type="GO" id="GO:0005737">
    <property type="term" value="C:cytoplasm"/>
    <property type="evidence" value="ECO:0007669"/>
    <property type="project" value="TreeGrafter"/>
</dbReference>
<dbReference type="InterPro" id="IPR019576">
    <property type="entry name" value="Pyridoxamine_oxidase_dimer_C"/>
</dbReference>
<evidence type="ECO:0000256" key="5">
    <source>
        <dbReference type="ARBA" id="ARBA00007301"/>
    </source>
</evidence>
<dbReference type="InterPro" id="IPR023214">
    <property type="entry name" value="HAD_sf"/>
</dbReference>
<accession>A0A6G0ZEW1</accession>
<evidence type="ECO:0000256" key="8">
    <source>
        <dbReference type="ARBA" id="ARBA00022630"/>
    </source>
</evidence>
<dbReference type="AlphaFoldDB" id="A0A6G0ZEW1"/>
<comment type="cofactor">
    <cofactor evidence="1">
        <name>FMN</name>
        <dbReference type="ChEBI" id="CHEBI:58210"/>
    </cofactor>
</comment>
<dbReference type="InterPro" id="IPR019740">
    <property type="entry name" value="Pyridox_Oxase_CS"/>
</dbReference>
<dbReference type="GO" id="GO:0004733">
    <property type="term" value="F:pyridoxamine phosphate oxidase activity"/>
    <property type="evidence" value="ECO:0007669"/>
    <property type="project" value="UniProtKB-EC"/>
</dbReference>
<dbReference type="NCBIfam" id="NF004231">
    <property type="entry name" value="PRK05679.1"/>
    <property type="match status" value="1"/>
</dbReference>
<dbReference type="Pfam" id="PF13242">
    <property type="entry name" value="Hydrolase_like"/>
    <property type="match status" value="1"/>
</dbReference>
<dbReference type="PROSITE" id="PS01064">
    <property type="entry name" value="PYRIDOX_OXIDASE"/>
    <property type="match status" value="1"/>
</dbReference>
<dbReference type="FunFam" id="2.30.110.10:FF:000005">
    <property type="entry name" value="NAD(P)H-hydrate epimerase"/>
    <property type="match status" value="1"/>
</dbReference>
<protein>
    <recommendedName>
        <fullName evidence="7">pyridoxal 5'-phosphate synthase</fullName>
        <ecNumber evidence="7">1.4.3.5</ecNumber>
    </recommendedName>
</protein>
<dbReference type="UniPathway" id="UPA01068">
    <property type="reaction ID" value="UER00304"/>
</dbReference>
<feature type="domain" description="Pyridoxine 5'-phosphate oxidase dimerisation C-terminal" evidence="14">
    <location>
        <begin position="492"/>
        <end position="545"/>
    </location>
</feature>
<dbReference type="GO" id="GO:0008615">
    <property type="term" value="P:pyridoxine biosynthetic process"/>
    <property type="evidence" value="ECO:0007669"/>
    <property type="project" value="UniProtKB-KW"/>
</dbReference>
<evidence type="ECO:0000256" key="9">
    <source>
        <dbReference type="ARBA" id="ARBA00022643"/>
    </source>
</evidence>
<dbReference type="GO" id="GO:0016791">
    <property type="term" value="F:phosphatase activity"/>
    <property type="evidence" value="ECO:0007669"/>
    <property type="project" value="InterPro"/>
</dbReference>
<evidence type="ECO:0000256" key="3">
    <source>
        <dbReference type="ARBA" id="ARBA00004738"/>
    </source>
</evidence>
<dbReference type="InterPro" id="IPR006357">
    <property type="entry name" value="HAD-SF_hydro_IIA"/>
</dbReference>
<dbReference type="InterPro" id="IPR012349">
    <property type="entry name" value="Split_barrel_FMN-bd"/>
</dbReference>
<dbReference type="NCBIfam" id="TIGR00558">
    <property type="entry name" value="pdxH"/>
    <property type="match status" value="1"/>
</dbReference>
<keyword evidence="10" id="KW-0378">Hydrolase</keyword>
<dbReference type="Gene3D" id="3.40.50.1000">
    <property type="entry name" value="HAD superfamily/HAD-like"/>
    <property type="match status" value="2"/>
</dbReference>
<evidence type="ECO:0000256" key="12">
    <source>
        <dbReference type="ARBA" id="ARBA00023096"/>
    </source>
</evidence>
<dbReference type="NCBIfam" id="TIGR01452">
    <property type="entry name" value="PGP_euk"/>
    <property type="match status" value="1"/>
</dbReference>
<evidence type="ECO:0000256" key="2">
    <source>
        <dbReference type="ARBA" id="ARBA00003691"/>
    </source>
</evidence>
<dbReference type="InterPro" id="IPR036412">
    <property type="entry name" value="HAD-like_sf"/>
</dbReference>
<evidence type="ECO:0000259" key="13">
    <source>
        <dbReference type="Pfam" id="PF01243"/>
    </source>
</evidence>
<comment type="pathway">
    <text evidence="4">Cofactor metabolism; pyridoxal 5'-phosphate salvage; pyridoxal 5'-phosphate from pyridoxine 5'-phosphate: step 1/1.</text>
</comment>
<dbReference type="OrthoDB" id="413953at2759"/>
<dbReference type="HAMAP" id="MF_01629">
    <property type="entry name" value="PdxH"/>
    <property type="match status" value="1"/>
</dbReference>
<keyword evidence="16" id="KW-1185">Reference proteome</keyword>
<dbReference type="InterPro" id="IPR006349">
    <property type="entry name" value="PGP_euk"/>
</dbReference>
<reference evidence="15 16" key="1">
    <citation type="submission" date="2019-08" db="EMBL/GenBank/DDBJ databases">
        <title>Whole genome of Aphis craccivora.</title>
        <authorList>
            <person name="Voronova N.V."/>
            <person name="Shulinski R.S."/>
            <person name="Bandarenka Y.V."/>
            <person name="Zhorov D.G."/>
            <person name="Warner D."/>
        </authorList>
    </citation>
    <scope>NUCLEOTIDE SEQUENCE [LARGE SCALE GENOMIC DNA]</scope>
    <source>
        <strain evidence="15">180601</strain>
        <tissue evidence="15">Whole Body</tissue>
    </source>
</reference>
<evidence type="ECO:0000313" key="15">
    <source>
        <dbReference type="EMBL" id="KAF0768995.1"/>
    </source>
</evidence>
<dbReference type="EMBL" id="VUJU01000665">
    <property type="protein sequence ID" value="KAF0768995.1"/>
    <property type="molecule type" value="Genomic_DNA"/>
</dbReference>
<dbReference type="Proteomes" id="UP000478052">
    <property type="component" value="Unassembled WGS sequence"/>
</dbReference>
<comment type="caution">
    <text evidence="15">The sequence shown here is derived from an EMBL/GenBank/DDBJ whole genome shotgun (WGS) entry which is preliminary data.</text>
</comment>
<comment type="similarity">
    <text evidence="5">Belongs to the pyridoxamine 5'-phosphate oxidase family.</text>
</comment>
<evidence type="ECO:0000256" key="1">
    <source>
        <dbReference type="ARBA" id="ARBA00001917"/>
    </source>
</evidence>
<dbReference type="PANTHER" id="PTHR19288:SF93">
    <property type="entry name" value="FI11325P-RELATED"/>
    <property type="match status" value="1"/>
</dbReference>
<evidence type="ECO:0000259" key="14">
    <source>
        <dbReference type="Pfam" id="PF10590"/>
    </source>
</evidence>
<proteinExistence type="inferred from homology"/>
<dbReference type="Pfam" id="PF13344">
    <property type="entry name" value="Hydrolase_6"/>
    <property type="match status" value="1"/>
</dbReference>
<comment type="subunit">
    <text evidence="6">Homodimer.</text>
</comment>
<dbReference type="SUPFAM" id="SSF50475">
    <property type="entry name" value="FMN-binding split barrel"/>
    <property type="match status" value="1"/>
</dbReference>
<dbReference type="Gene3D" id="2.30.110.10">
    <property type="entry name" value="Electron Transport, Fmn-binding Protein, Chain A"/>
    <property type="match status" value="1"/>
</dbReference>
<keyword evidence="12" id="KW-0664">Pyridoxine biosynthesis</keyword>
<evidence type="ECO:0000256" key="4">
    <source>
        <dbReference type="ARBA" id="ARBA00005037"/>
    </source>
</evidence>
<dbReference type="EC" id="1.4.3.5" evidence="7"/>
<keyword evidence="8" id="KW-0285">Flavoprotein</keyword>
<dbReference type="Pfam" id="PF01243">
    <property type="entry name" value="PNPOx_N"/>
    <property type="match status" value="1"/>
</dbReference>
<comment type="pathway">
    <text evidence="3">Cofactor metabolism; pyridoxal 5'-phosphate salvage; pyridoxal 5'-phosphate from pyridoxamine 5'-phosphate: step 1/1.</text>
</comment>